<dbReference type="InterPro" id="IPR051047">
    <property type="entry name" value="AccD/PCCB"/>
</dbReference>
<organism evidence="2 3">
    <name type="scientific">Streptomyces antnestii</name>
    <dbReference type="NCBI Taxonomy" id="2494256"/>
    <lineage>
        <taxon>Bacteria</taxon>
        <taxon>Bacillati</taxon>
        <taxon>Actinomycetota</taxon>
        <taxon>Actinomycetes</taxon>
        <taxon>Kitasatosporales</taxon>
        <taxon>Streptomycetaceae</taxon>
        <taxon>Streptomyces</taxon>
    </lineage>
</organism>
<name>A0A437Q3P3_9ACTN</name>
<dbReference type="PROSITE" id="PS50989">
    <property type="entry name" value="COA_CT_CTER"/>
    <property type="match status" value="1"/>
</dbReference>
<evidence type="ECO:0000313" key="2">
    <source>
        <dbReference type="EMBL" id="RVU29023.1"/>
    </source>
</evidence>
<accession>A0A437Q3P3</accession>
<comment type="caution">
    <text evidence="2">The sequence shown here is derived from an EMBL/GenBank/DDBJ whole genome shotgun (WGS) entry which is preliminary data.</text>
</comment>
<evidence type="ECO:0000313" key="3">
    <source>
        <dbReference type="Proteomes" id="UP000283128"/>
    </source>
</evidence>
<dbReference type="RefSeq" id="WP_127826609.1">
    <property type="nucleotide sequence ID" value="NZ_RZYA01000001.1"/>
</dbReference>
<dbReference type="Pfam" id="PF01039">
    <property type="entry name" value="Carboxyl_trans"/>
    <property type="match status" value="1"/>
</dbReference>
<dbReference type="EMBL" id="RZYA01000001">
    <property type="protein sequence ID" value="RVU29023.1"/>
    <property type="molecule type" value="Genomic_DNA"/>
</dbReference>
<dbReference type="InterPro" id="IPR029045">
    <property type="entry name" value="ClpP/crotonase-like_dom_sf"/>
</dbReference>
<sequence length="522" mass="57184">MSFTWKGALQELQDRRSRARELGGARRIARAHEQGRYTIRERIERSTTSFTEIGELACYEDVDATGQSLDTLPSSYVCGLAEFAGRTVALGGEDFTVRGGAPTSYLGRMKGGLGGFVEDLAHEYRIPLVMFLEGIGGDVAAQAEKGYAYLASSVSMQRPIELLSQVPVLGMISGAAVGATAGRAVLTHFSVMTKDSVLFAGGPPLVRRALGIDVDKHELGGGALHTGVSGAIDNLAEDEDDAIRQMQTVLSYLPQNVWEMPPRGERSDPVDRRAEELLDIIPEERRRPYRVDKMIRAVVDNDSFFQVGPKWGRSLVTGFARMDGIPVGVIANNPGVLGGAIDAKAAEKQIRFVDTCSTFHLPIVYFVDVPGFMVGPDAERSSTIRWGMRAVQSLAEAEVPVVTVQVRKAFGMAVNATSNPDRLGLRLAWPSGEWGDLPVEGGVEAGFRREIEAAEDPVAYRRLVEERMLGLSDPFKTAEHFGVEQMIDPRETREVVCRFLEASLHRVRTSLGPSQRQWRPRP</sequence>
<gene>
    <name evidence="2" type="ORF">EOT10_04090</name>
</gene>
<protein>
    <submittedName>
        <fullName evidence="2">Propionyl-CoA carboxylase</fullName>
    </submittedName>
</protein>
<dbReference type="AlphaFoldDB" id="A0A437Q3P3"/>
<dbReference type="PANTHER" id="PTHR43842:SF2">
    <property type="entry name" value="PROPIONYL-COA CARBOXYLASE BETA CHAIN, MITOCHONDRIAL"/>
    <property type="match status" value="1"/>
</dbReference>
<dbReference type="Proteomes" id="UP000283128">
    <property type="component" value="Unassembled WGS sequence"/>
</dbReference>
<dbReference type="SUPFAM" id="SSF52096">
    <property type="entry name" value="ClpP/crotonase"/>
    <property type="match status" value="2"/>
</dbReference>
<evidence type="ECO:0000259" key="1">
    <source>
        <dbReference type="PROSITE" id="PS50989"/>
    </source>
</evidence>
<dbReference type="PANTHER" id="PTHR43842">
    <property type="entry name" value="PROPIONYL-COA CARBOXYLASE BETA CHAIN"/>
    <property type="match status" value="1"/>
</dbReference>
<proteinExistence type="predicted"/>
<dbReference type="GO" id="GO:0004658">
    <property type="term" value="F:propionyl-CoA carboxylase activity"/>
    <property type="evidence" value="ECO:0007669"/>
    <property type="project" value="TreeGrafter"/>
</dbReference>
<reference evidence="2 3" key="1">
    <citation type="submission" date="2019-01" db="EMBL/GenBank/DDBJ databases">
        <title>Genome sequences of Streptomyces and Rhizobium isolates collected from root and soil.</title>
        <authorList>
            <person name="Chhettri S."/>
            <person name="Sevigny J.L."/>
            <person name="Sen A."/>
            <person name="Ennis N."/>
            <person name="Tisa L."/>
        </authorList>
    </citation>
    <scope>NUCLEOTIDE SEQUENCE [LARGE SCALE GENOMIC DNA]</scope>
    <source>
        <strain evidence="2 3">San01</strain>
    </source>
</reference>
<dbReference type="InterPro" id="IPR034733">
    <property type="entry name" value="AcCoA_carboxyl_beta"/>
</dbReference>
<dbReference type="OrthoDB" id="4894066at2"/>
<keyword evidence="3" id="KW-1185">Reference proteome</keyword>
<dbReference type="InterPro" id="IPR011763">
    <property type="entry name" value="COA_CT_C"/>
</dbReference>
<feature type="domain" description="CoA carboxyltransferase C-terminal" evidence="1">
    <location>
        <begin position="269"/>
        <end position="506"/>
    </location>
</feature>
<dbReference type="Gene3D" id="3.90.226.10">
    <property type="entry name" value="2-enoyl-CoA Hydratase, Chain A, domain 1"/>
    <property type="match status" value="2"/>
</dbReference>